<evidence type="ECO:0000259" key="1">
    <source>
        <dbReference type="Pfam" id="PF06230"/>
    </source>
</evidence>
<dbReference type="Pfam" id="PF06230">
    <property type="entry name" value="LpxI_C"/>
    <property type="match status" value="1"/>
</dbReference>
<evidence type="ECO:0000259" key="2">
    <source>
        <dbReference type="Pfam" id="PF17930"/>
    </source>
</evidence>
<gene>
    <name evidence="3" type="primary">lpxI</name>
    <name evidence="3" type="ORF">GCM10011503_05240</name>
</gene>
<dbReference type="Proteomes" id="UP000628854">
    <property type="component" value="Unassembled WGS sequence"/>
</dbReference>
<protein>
    <submittedName>
        <fullName evidence="3">UDP-2,3-diacylglucosamine pyrophosphatase</fullName>
    </submittedName>
</protein>
<dbReference type="Pfam" id="PF17930">
    <property type="entry name" value="LpxI_N"/>
    <property type="match status" value="1"/>
</dbReference>
<evidence type="ECO:0000313" key="3">
    <source>
        <dbReference type="EMBL" id="GGB59710.1"/>
    </source>
</evidence>
<evidence type="ECO:0000313" key="4">
    <source>
        <dbReference type="Proteomes" id="UP000628854"/>
    </source>
</evidence>
<feature type="domain" description="LpxI N-terminal" evidence="2">
    <location>
        <begin position="3"/>
        <end position="132"/>
    </location>
</feature>
<keyword evidence="4" id="KW-1185">Reference proteome</keyword>
<dbReference type="EMBL" id="BMKF01000001">
    <property type="protein sequence ID" value="GGB59710.1"/>
    <property type="molecule type" value="Genomic_DNA"/>
</dbReference>
<dbReference type="Gene3D" id="3.40.50.20">
    <property type="match status" value="1"/>
</dbReference>
<dbReference type="InterPro" id="IPR043167">
    <property type="entry name" value="LpxI_C_sf"/>
</dbReference>
<proteinExistence type="predicted"/>
<dbReference type="PANTHER" id="PTHR39962">
    <property type="entry name" value="BLL4848 PROTEIN"/>
    <property type="match status" value="1"/>
</dbReference>
<dbReference type="RefSeq" id="WP_084393729.1">
    <property type="nucleotide sequence ID" value="NZ_BMKF01000001.1"/>
</dbReference>
<dbReference type="PANTHER" id="PTHR39962:SF1">
    <property type="entry name" value="LPXI FAMILY PROTEIN"/>
    <property type="match status" value="1"/>
</dbReference>
<dbReference type="InterPro" id="IPR053174">
    <property type="entry name" value="LpxI"/>
</dbReference>
<dbReference type="InterPro" id="IPR010415">
    <property type="entry name" value="LpxI_C"/>
</dbReference>
<reference evidence="4" key="1">
    <citation type="journal article" date="2019" name="Int. J. Syst. Evol. Microbiol.">
        <title>The Global Catalogue of Microorganisms (GCM) 10K type strain sequencing project: providing services to taxonomists for standard genome sequencing and annotation.</title>
        <authorList>
            <consortium name="The Broad Institute Genomics Platform"/>
            <consortium name="The Broad Institute Genome Sequencing Center for Infectious Disease"/>
            <person name="Wu L."/>
            <person name="Ma J."/>
        </authorList>
    </citation>
    <scope>NUCLEOTIDE SEQUENCE [LARGE SCALE GENOMIC DNA]</scope>
    <source>
        <strain evidence="4">CGMCC 1.15928</strain>
    </source>
</reference>
<sequence length="279" mass="29536">MPKLGIIAGLGDLPVSIAEARTAGGDEVYVARLAGFEEKQLESYAGTTVGIGQIGRLIKTFKAERCEEVVFAGIVKRPNFSDIKLDLRGAKLLPRVLKAARNGDDALLRVIVEELESEGFKVIAAEDAASDLKAGAGVLFGPAPSEEAIADMKKAAKIAGEIGRLDIGQGAVVCDGLILAVEAQEGTDRMLERVAGLEPEIRGRRGKAKGVLVKRPKPIQERRIDLPTIGPDTVRRAADAGLSGIGVEAGGALLLNRTDIGKLCQETGIFVYGFPVEWE</sequence>
<dbReference type="InterPro" id="IPR041255">
    <property type="entry name" value="LpxI_N"/>
</dbReference>
<accession>A0ABQ1J4H5</accession>
<organism evidence="3 4">
    <name type="scientific">Henriciella pelagia</name>
    <dbReference type="NCBI Taxonomy" id="1977912"/>
    <lineage>
        <taxon>Bacteria</taxon>
        <taxon>Pseudomonadati</taxon>
        <taxon>Pseudomonadota</taxon>
        <taxon>Alphaproteobacteria</taxon>
        <taxon>Hyphomonadales</taxon>
        <taxon>Hyphomonadaceae</taxon>
        <taxon>Henriciella</taxon>
    </lineage>
</organism>
<dbReference type="Gene3D" id="3.40.140.80">
    <property type="match status" value="1"/>
</dbReference>
<feature type="domain" description="LpxI C-terminal" evidence="1">
    <location>
        <begin position="136"/>
        <end position="272"/>
    </location>
</feature>
<comment type="caution">
    <text evidence="3">The sequence shown here is derived from an EMBL/GenBank/DDBJ whole genome shotgun (WGS) entry which is preliminary data.</text>
</comment>
<name>A0ABQ1J4H5_9PROT</name>